<dbReference type="Pfam" id="PF04388">
    <property type="entry name" value="Hamartin"/>
    <property type="match status" value="1"/>
</dbReference>
<evidence type="ECO:0008006" key="4">
    <source>
        <dbReference type="Google" id="ProtNLM"/>
    </source>
</evidence>
<dbReference type="GO" id="GO:0008285">
    <property type="term" value="P:negative regulation of cell population proliferation"/>
    <property type="evidence" value="ECO:0007669"/>
    <property type="project" value="TreeGrafter"/>
</dbReference>
<dbReference type="AlphaFoldDB" id="A0A1Y1LCB6"/>
<protein>
    <recommendedName>
        <fullName evidence="4">Hamartin</fullName>
    </recommendedName>
</protein>
<dbReference type="GO" id="GO:0032007">
    <property type="term" value="P:negative regulation of TOR signaling"/>
    <property type="evidence" value="ECO:0007669"/>
    <property type="project" value="TreeGrafter"/>
</dbReference>
<organism evidence="3">
    <name type="scientific">Photinus pyralis</name>
    <name type="common">Common eastern firefly</name>
    <name type="synonym">Lampyris pyralis</name>
    <dbReference type="NCBI Taxonomy" id="7054"/>
    <lineage>
        <taxon>Eukaryota</taxon>
        <taxon>Metazoa</taxon>
        <taxon>Ecdysozoa</taxon>
        <taxon>Arthropoda</taxon>
        <taxon>Hexapoda</taxon>
        <taxon>Insecta</taxon>
        <taxon>Pterygota</taxon>
        <taxon>Neoptera</taxon>
        <taxon>Endopterygota</taxon>
        <taxon>Coleoptera</taxon>
        <taxon>Polyphaga</taxon>
        <taxon>Elateriformia</taxon>
        <taxon>Elateroidea</taxon>
        <taxon>Lampyridae</taxon>
        <taxon>Lampyrinae</taxon>
        <taxon>Photinus</taxon>
    </lineage>
</organism>
<dbReference type="EMBL" id="GEZM01062183">
    <property type="protein sequence ID" value="JAV69970.1"/>
    <property type="molecule type" value="Transcribed_RNA"/>
</dbReference>
<evidence type="ECO:0000256" key="1">
    <source>
        <dbReference type="SAM" id="Coils"/>
    </source>
</evidence>
<name>A0A1Y1LCB6_PHOPY</name>
<evidence type="ECO:0000313" key="3">
    <source>
        <dbReference type="EMBL" id="JAV69970.1"/>
    </source>
</evidence>
<feature type="region of interest" description="Disordered" evidence="2">
    <location>
        <begin position="1095"/>
        <end position="1115"/>
    </location>
</feature>
<evidence type="ECO:0000256" key="2">
    <source>
        <dbReference type="SAM" id="MobiDB-lite"/>
    </source>
</evidence>
<dbReference type="InterPro" id="IPR007483">
    <property type="entry name" value="Hamartin"/>
</dbReference>
<dbReference type="GO" id="GO:0051726">
    <property type="term" value="P:regulation of cell cycle"/>
    <property type="evidence" value="ECO:0007669"/>
    <property type="project" value="TreeGrafter"/>
</dbReference>
<dbReference type="EMBL" id="GEZM01062179">
    <property type="protein sequence ID" value="JAV69976.1"/>
    <property type="molecule type" value="Transcribed_RNA"/>
</dbReference>
<feature type="compositionally biased region" description="Polar residues" evidence="2">
    <location>
        <begin position="402"/>
        <end position="418"/>
    </location>
</feature>
<dbReference type="InterPro" id="IPR016024">
    <property type="entry name" value="ARM-type_fold"/>
</dbReference>
<dbReference type="GO" id="GO:0033596">
    <property type="term" value="C:TSC1-TSC2 complex"/>
    <property type="evidence" value="ECO:0007669"/>
    <property type="project" value="TreeGrafter"/>
</dbReference>
<accession>A0A1Y1LCB6</accession>
<reference evidence="3" key="1">
    <citation type="journal article" date="2016" name="Sci. Rep.">
        <title>Molecular characterization of firefly nuptial gifts: a multi-omics approach sheds light on postcopulatory sexual selection.</title>
        <authorList>
            <person name="Al-Wathiqui N."/>
            <person name="Fallon T.R."/>
            <person name="South A."/>
            <person name="Weng J.K."/>
            <person name="Lewis S.M."/>
        </authorList>
    </citation>
    <scope>NUCLEOTIDE SEQUENCE</scope>
</reference>
<sequence length="1115" mass="125970">MADLIQQLESNDTRIAEEMKEKFHEHFKSVQDNWLLYSIYDYYMVTNSARSIEIMVNVKEPHYNYLFNKLSDTIKGSKSEQKVQALTLLGHILRKEPFWLYKITEHHLLKDLLKLLKTESDILLLLSALLALVVLLPTVPSRMGQYLQEVFEIFSRLAAWNCSNPEKLVEEQMIHMQVALYALFQRLYGMYPCNFLAYLRNQYRSKEQIPIFVHTVKPMLDTVKMHPLLVTASKDKETTTERWKKMGSHDVVVECERFSLDVAERCQHDSCYLTSSFRSRSGTTNSTTYAESTNQLPNIKSTSIASIAYDAKDFFSPSMKLYPKSPPVQDSTIITTIPQVQNIAPALIGNVSTSQEGTSPPEAAIEATPETTPIKDLGASRGQLPHASTAVRALSNLGSRNWSIGSTSSTPGHSQPSSPMRKDVSPFSFPTETRLSAFGVPKKETYTSQKIQKLVQDRAYAIEGETARSPVIYPTSPLRVIAMNDCNNVLGSIQRIESPVSREDEEVLEIVRRGVMDGDADLRQCDSVLQEGEGGRGTEVDLEECEQDHGSPCTAGGLHMPNSRSMNDFAKRVRRLRYHSQCATEPEVAEASTGSSPGKCEPFLSNTVRRANSCPEIKKEMKKSPLVPTKDNINKPLVEADEDVKDGEVKHTQKNLSTTETQTENFWPMPYEHLFLGIFPSLDACDIKPSPAPSPAPLNVQDKFSTVSPYEILDKYIDIAGRVNERDSIKTTRDQLSLLHQQLLFERHRREIHALKNRRLLADAKNTKALEEHNSALRDQVQLQQKVIDNLKEQLESSKSELHYKLRHGLETAHIWEEKYISMQEENRLLNQQIENEQKASDNLKSDITQLNKLWQQSQSSLLDAEAEVKIAKEQAWAGENIKAELESVSKQLLLSGEMQHRYQEKLAQLPLLQRFEHEYLRSTDTYTNEIKNLQQLVETKTTLLEAARSRIGELEQLLCHCDESTVRQKRLLSEVAEEYEEKLKALESKYLTQLTISRVNDERILELWQRIELLIRHPVHSPDTSSCHEVHATITDKTSIATGLSPHSSPLSTSLASSEGSVAFGHSDMKNLQNLLDQKETLSPTSKAAEELDGTLLGAVSVPQPSSSSSIKQD</sequence>
<dbReference type="PANTHER" id="PTHR15154">
    <property type="entry name" value="HAMARTIN"/>
    <property type="match status" value="1"/>
</dbReference>
<feature type="coiled-coil region" evidence="1">
    <location>
        <begin position="931"/>
        <end position="990"/>
    </location>
</feature>
<keyword evidence="1" id="KW-0175">Coiled coil</keyword>
<feature type="coiled-coil region" evidence="1">
    <location>
        <begin position="774"/>
        <end position="854"/>
    </location>
</feature>
<feature type="region of interest" description="Disordered" evidence="2">
    <location>
        <begin position="402"/>
        <end position="425"/>
    </location>
</feature>
<dbReference type="SUPFAM" id="SSF48371">
    <property type="entry name" value="ARM repeat"/>
    <property type="match status" value="1"/>
</dbReference>
<proteinExistence type="predicted"/>
<dbReference type="PANTHER" id="PTHR15154:SF2">
    <property type="entry name" value="HAMARTIN"/>
    <property type="match status" value="1"/>
</dbReference>
<feature type="compositionally biased region" description="Low complexity" evidence="2">
    <location>
        <begin position="1101"/>
        <end position="1115"/>
    </location>
</feature>